<dbReference type="InterPro" id="IPR051045">
    <property type="entry name" value="TonB-dependent_transducer"/>
</dbReference>
<dbReference type="PROSITE" id="PS52015">
    <property type="entry name" value="TONB_CTD"/>
    <property type="match status" value="1"/>
</dbReference>
<feature type="compositionally biased region" description="Pro residues" evidence="10">
    <location>
        <begin position="42"/>
        <end position="69"/>
    </location>
</feature>
<dbReference type="PANTHER" id="PTHR33446">
    <property type="entry name" value="PROTEIN TONB-RELATED"/>
    <property type="match status" value="1"/>
</dbReference>
<evidence type="ECO:0000256" key="2">
    <source>
        <dbReference type="ARBA" id="ARBA00006555"/>
    </source>
</evidence>
<evidence type="ECO:0000256" key="6">
    <source>
        <dbReference type="ARBA" id="ARBA00022692"/>
    </source>
</evidence>
<name>A0ABY0IV38_9RHOO</name>
<dbReference type="InterPro" id="IPR037682">
    <property type="entry name" value="TonB_C"/>
</dbReference>
<comment type="subcellular location">
    <subcellularLocation>
        <location evidence="1">Cell inner membrane</location>
        <topology evidence="1">Single-pass membrane protein</topology>
        <orientation evidence="1">Periplasmic side</orientation>
    </subcellularLocation>
</comment>
<evidence type="ECO:0000259" key="12">
    <source>
        <dbReference type="PROSITE" id="PS52015"/>
    </source>
</evidence>
<keyword evidence="3" id="KW-0813">Transport</keyword>
<proteinExistence type="inferred from homology"/>
<keyword evidence="4" id="KW-1003">Cell membrane</keyword>
<feature type="domain" description="TonB C-terminal" evidence="12">
    <location>
        <begin position="106"/>
        <end position="191"/>
    </location>
</feature>
<dbReference type="EMBL" id="SHKM01000001">
    <property type="protein sequence ID" value="RZT90766.1"/>
    <property type="molecule type" value="Genomic_DNA"/>
</dbReference>
<keyword evidence="14" id="KW-1185">Reference proteome</keyword>
<keyword evidence="8" id="KW-1133">Transmembrane helix</keyword>
<gene>
    <name evidence="13" type="ORF">EV678_1587</name>
</gene>
<evidence type="ECO:0000256" key="3">
    <source>
        <dbReference type="ARBA" id="ARBA00022448"/>
    </source>
</evidence>
<keyword evidence="7" id="KW-0653">Protein transport</keyword>
<evidence type="ECO:0000256" key="5">
    <source>
        <dbReference type="ARBA" id="ARBA00022519"/>
    </source>
</evidence>
<dbReference type="PANTHER" id="PTHR33446:SF2">
    <property type="entry name" value="PROTEIN TONB"/>
    <property type="match status" value="1"/>
</dbReference>
<keyword evidence="11" id="KW-0732">Signal</keyword>
<comment type="similarity">
    <text evidence="2">Belongs to the TonB family.</text>
</comment>
<evidence type="ECO:0000256" key="10">
    <source>
        <dbReference type="SAM" id="MobiDB-lite"/>
    </source>
</evidence>
<dbReference type="RefSeq" id="WP_130459090.1">
    <property type="nucleotide sequence ID" value="NZ_SHKM01000001.1"/>
</dbReference>
<evidence type="ECO:0000313" key="13">
    <source>
        <dbReference type="EMBL" id="RZT90766.1"/>
    </source>
</evidence>
<keyword evidence="9" id="KW-0472">Membrane</keyword>
<organism evidence="13 14">
    <name type="scientific">Azospira oryzae</name>
    <dbReference type="NCBI Taxonomy" id="146939"/>
    <lineage>
        <taxon>Bacteria</taxon>
        <taxon>Pseudomonadati</taxon>
        <taxon>Pseudomonadota</taxon>
        <taxon>Betaproteobacteria</taxon>
        <taxon>Rhodocyclales</taxon>
        <taxon>Rhodocyclaceae</taxon>
        <taxon>Azospira</taxon>
    </lineage>
</organism>
<dbReference type="Pfam" id="PF03544">
    <property type="entry name" value="TonB_C"/>
    <property type="match status" value="1"/>
</dbReference>
<evidence type="ECO:0000256" key="7">
    <source>
        <dbReference type="ARBA" id="ARBA00022927"/>
    </source>
</evidence>
<evidence type="ECO:0000256" key="1">
    <source>
        <dbReference type="ARBA" id="ARBA00004383"/>
    </source>
</evidence>
<accession>A0ABY0IV38</accession>
<evidence type="ECO:0000256" key="8">
    <source>
        <dbReference type="ARBA" id="ARBA00022989"/>
    </source>
</evidence>
<protein>
    <submittedName>
        <fullName evidence="13">Outer membrane transport energization protein TonB</fullName>
    </submittedName>
</protein>
<keyword evidence="5" id="KW-0997">Cell inner membrane</keyword>
<comment type="caution">
    <text evidence="13">The sequence shown here is derived from an EMBL/GenBank/DDBJ whole genome shotgun (WGS) entry which is preliminary data.</text>
</comment>
<dbReference type="Gene3D" id="3.30.1150.10">
    <property type="match status" value="1"/>
</dbReference>
<reference evidence="13 14" key="1">
    <citation type="submission" date="2019-02" db="EMBL/GenBank/DDBJ databases">
        <title>Genomic Encyclopedia of Type Strains, Phase IV (KMG-IV): sequencing the most valuable type-strain genomes for metagenomic binning, comparative biology and taxonomic classification.</title>
        <authorList>
            <person name="Goeker M."/>
        </authorList>
    </citation>
    <scope>NUCLEOTIDE SEQUENCE [LARGE SCALE GENOMIC DNA]</scope>
    <source>
        <strain evidence="13 14">DSM 21223</strain>
    </source>
</reference>
<sequence length="191" mass="20164">MRFHRFHAALLCSLALHAAALLLLPPPAAPARAAVPLQARLRPPPLTPAAQEPPPPPPREEAAPPPPEKPASAKPKPEKKAPAKPAPARFKEPPASFNGYPVLAGNAARSAFSQLARQPLYPPEAIARGLQGEVLLLLFLDANGNVQAARVERSSGQPLLDQAAVGAARQLKALPEGAPREAILPVRFKLD</sequence>
<evidence type="ECO:0000313" key="14">
    <source>
        <dbReference type="Proteomes" id="UP000292136"/>
    </source>
</evidence>
<evidence type="ECO:0000256" key="9">
    <source>
        <dbReference type="ARBA" id="ARBA00023136"/>
    </source>
</evidence>
<feature type="chain" id="PRO_5046878392" evidence="11">
    <location>
        <begin position="34"/>
        <end position="191"/>
    </location>
</feature>
<dbReference type="Proteomes" id="UP000292136">
    <property type="component" value="Unassembled WGS sequence"/>
</dbReference>
<feature type="signal peptide" evidence="11">
    <location>
        <begin position="1"/>
        <end position="33"/>
    </location>
</feature>
<evidence type="ECO:0000256" key="4">
    <source>
        <dbReference type="ARBA" id="ARBA00022475"/>
    </source>
</evidence>
<keyword evidence="6" id="KW-0812">Transmembrane</keyword>
<dbReference type="InterPro" id="IPR006260">
    <property type="entry name" value="TonB/TolA_C"/>
</dbReference>
<dbReference type="SUPFAM" id="SSF74653">
    <property type="entry name" value="TolA/TonB C-terminal domain"/>
    <property type="match status" value="1"/>
</dbReference>
<dbReference type="NCBIfam" id="TIGR01352">
    <property type="entry name" value="tonB_Cterm"/>
    <property type="match status" value="1"/>
</dbReference>
<feature type="region of interest" description="Disordered" evidence="10">
    <location>
        <begin position="42"/>
        <end position="94"/>
    </location>
</feature>
<evidence type="ECO:0000256" key="11">
    <source>
        <dbReference type="SAM" id="SignalP"/>
    </source>
</evidence>